<dbReference type="SUPFAM" id="SSF52833">
    <property type="entry name" value="Thioredoxin-like"/>
    <property type="match status" value="1"/>
</dbReference>
<dbReference type="Pfam" id="PF13410">
    <property type="entry name" value="GST_C_2"/>
    <property type="match status" value="1"/>
</dbReference>
<dbReference type="InterPro" id="IPR010987">
    <property type="entry name" value="Glutathione-S-Trfase_C-like"/>
</dbReference>
<dbReference type="PROSITE" id="PS50405">
    <property type="entry name" value="GST_CTER"/>
    <property type="match status" value="1"/>
</dbReference>
<keyword evidence="4" id="KW-1185">Reference proteome</keyword>
<dbReference type="GO" id="GO:0006559">
    <property type="term" value="P:L-phenylalanine catabolic process"/>
    <property type="evidence" value="ECO:0007669"/>
    <property type="project" value="TreeGrafter"/>
</dbReference>
<dbReference type="CDD" id="cd03194">
    <property type="entry name" value="GST_C_3"/>
    <property type="match status" value="1"/>
</dbReference>
<dbReference type="PANTHER" id="PTHR42673">
    <property type="entry name" value="MALEYLACETOACETATE ISOMERASE"/>
    <property type="match status" value="1"/>
</dbReference>
<evidence type="ECO:0000259" key="1">
    <source>
        <dbReference type="PROSITE" id="PS50404"/>
    </source>
</evidence>
<keyword evidence="3" id="KW-0808">Transferase</keyword>
<dbReference type="InterPro" id="IPR036282">
    <property type="entry name" value="Glutathione-S-Trfase_C_sf"/>
</dbReference>
<dbReference type="Pfam" id="PF13409">
    <property type="entry name" value="GST_N_2"/>
    <property type="match status" value="1"/>
</dbReference>
<dbReference type="PROSITE" id="PS50404">
    <property type="entry name" value="GST_NTER"/>
    <property type="match status" value="1"/>
</dbReference>
<dbReference type="GO" id="GO:0016034">
    <property type="term" value="F:maleylacetoacetate isomerase activity"/>
    <property type="evidence" value="ECO:0007669"/>
    <property type="project" value="TreeGrafter"/>
</dbReference>
<dbReference type="Gene3D" id="1.20.1050.10">
    <property type="match status" value="1"/>
</dbReference>
<dbReference type="EMBL" id="FZOT01000001">
    <property type="protein sequence ID" value="SNS18971.1"/>
    <property type="molecule type" value="Genomic_DNA"/>
</dbReference>
<dbReference type="GO" id="GO:0006749">
    <property type="term" value="P:glutathione metabolic process"/>
    <property type="evidence" value="ECO:0007669"/>
    <property type="project" value="TreeGrafter"/>
</dbReference>
<dbReference type="Proteomes" id="UP000198284">
    <property type="component" value="Unassembled WGS sequence"/>
</dbReference>
<sequence>MQTTELDPTLSQALDAAEKGRMRLVIGNKNYSSWSMRPWVLMKAFDIPFQEIRVAIGQPDSGTRIAQYSAAGRVPVLLDGETRVWDSLAICEYVAELFPELALWPRNVADRAVARSICAEMHSGFTGLRSAMWMNIRARFPGKGRTAEAQADIGRICEIWEDCLARSGPHDFLFGDFSIADAYYAPVVMRFRTYDVALAPALQAYADRVAAHPAVAQWMQGALAESERLEKYESYPG</sequence>
<dbReference type="Gene3D" id="3.40.30.10">
    <property type="entry name" value="Glutaredoxin"/>
    <property type="match status" value="1"/>
</dbReference>
<evidence type="ECO:0000259" key="2">
    <source>
        <dbReference type="PROSITE" id="PS50405"/>
    </source>
</evidence>
<protein>
    <submittedName>
        <fullName evidence="3">Glutathione S-transferase</fullName>
    </submittedName>
</protein>
<dbReference type="OrthoDB" id="9799538at2"/>
<dbReference type="AlphaFoldDB" id="A0A239CH07"/>
<feature type="domain" description="GST N-terminal" evidence="1">
    <location>
        <begin position="22"/>
        <end position="102"/>
    </location>
</feature>
<dbReference type="SUPFAM" id="SSF47616">
    <property type="entry name" value="GST C-terminal domain-like"/>
    <property type="match status" value="1"/>
</dbReference>
<feature type="domain" description="GST C-terminal" evidence="2">
    <location>
        <begin position="107"/>
        <end position="237"/>
    </location>
</feature>
<dbReference type="SFLD" id="SFLDS00019">
    <property type="entry name" value="Glutathione_Transferase_(cytos"/>
    <property type="match status" value="1"/>
</dbReference>
<reference evidence="3 4" key="1">
    <citation type="submission" date="2017-06" db="EMBL/GenBank/DDBJ databases">
        <authorList>
            <person name="Kim H.J."/>
            <person name="Triplett B.A."/>
        </authorList>
    </citation>
    <scope>NUCLEOTIDE SEQUENCE [LARGE SCALE GENOMIC DNA]</scope>
    <source>
        <strain evidence="3 4">U15</strain>
    </source>
</reference>
<dbReference type="GO" id="GO:0004364">
    <property type="term" value="F:glutathione transferase activity"/>
    <property type="evidence" value="ECO:0007669"/>
    <property type="project" value="TreeGrafter"/>
</dbReference>
<evidence type="ECO:0000313" key="4">
    <source>
        <dbReference type="Proteomes" id="UP000198284"/>
    </source>
</evidence>
<name>A0A239CH07_9BURK</name>
<proteinExistence type="predicted"/>
<organism evidence="3 4">
    <name type="scientific">Noviherbaspirillum humi</name>
    <dbReference type="NCBI Taxonomy" id="1688639"/>
    <lineage>
        <taxon>Bacteria</taxon>
        <taxon>Pseudomonadati</taxon>
        <taxon>Pseudomonadota</taxon>
        <taxon>Betaproteobacteria</taxon>
        <taxon>Burkholderiales</taxon>
        <taxon>Oxalobacteraceae</taxon>
        <taxon>Noviherbaspirillum</taxon>
    </lineage>
</organism>
<dbReference type="CDD" id="cd03043">
    <property type="entry name" value="GST_N_1"/>
    <property type="match status" value="1"/>
</dbReference>
<dbReference type="InterPro" id="IPR040079">
    <property type="entry name" value="Glutathione_S-Trfase"/>
</dbReference>
<dbReference type="InterPro" id="IPR004045">
    <property type="entry name" value="Glutathione_S-Trfase_N"/>
</dbReference>
<accession>A0A239CH07</accession>
<dbReference type="PANTHER" id="PTHR42673:SF4">
    <property type="entry name" value="MALEYLACETOACETATE ISOMERASE"/>
    <property type="match status" value="1"/>
</dbReference>
<dbReference type="FunFam" id="3.40.30.10:FF:000206">
    <property type="entry name" value="Probable glutathione S-transferase"/>
    <property type="match status" value="1"/>
</dbReference>
<gene>
    <name evidence="3" type="ORF">SAMN06265795_101437</name>
</gene>
<evidence type="ECO:0000313" key="3">
    <source>
        <dbReference type="EMBL" id="SNS18971.1"/>
    </source>
</evidence>
<dbReference type="InterPro" id="IPR036249">
    <property type="entry name" value="Thioredoxin-like_sf"/>
</dbReference>
<dbReference type="RefSeq" id="WP_089397637.1">
    <property type="nucleotide sequence ID" value="NZ_FZOT01000001.1"/>
</dbReference>